<evidence type="ECO:0000256" key="4">
    <source>
        <dbReference type="ARBA" id="ARBA00022618"/>
    </source>
</evidence>
<dbReference type="GO" id="GO:0000444">
    <property type="term" value="C:MIS12/MIND type complex"/>
    <property type="evidence" value="ECO:0007669"/>
    <property type="project" value="TreeGrafter"/>
</dbReference>
<accession>A0A1Y6LAN2</accession>
<comment type="similarity">
    <text evidence="2">Belongs to the mis12 family.</text>
</comment>
<evidence type="ECO:0000256" key="8">
    <source>
        <dbReference type="ARBA" id="ARBA00023306"/>
    </source>
</evidence>
<dbReference type="EMBL" id="LT882677">
    <property type="protein sequence ID" value="SMY21514.1"/>
    <property type="molecule type" value="Genomic_DNA"/>
</dbReference>
<keyword evidence="6" id="KW-0995">Kinetochore</keyword>
<evidence type="ECO:0000256" key="3">
    <source>
        <dbReference type="ARBA" id="ARBA00022454"/>
    </source>
</evidence>
<evidence type="ECO:0000256" key="1">
    <source>
        <dbReference type="ARBA" id="ARBA00004629"/>
    </source>
</evidence>
<dbReference type="AlphaFoldDB" id="A0A1Y6LAN2"/>
<evidence type="ECO:0000256" key="9">
    <source>
        <dbReference type="ARBA" id="ARBA00023328"/>
    </source>
</evidence>
<evidence type="ECO:0000313" key="11">
    <source>
        <dbReference type="Proteomes" id="UP000215453"/>
    </source>
</evidence>
<keyword evidence="7" id="KW-0175">Coiled coil</keyword>
<keyword evidence="5" id="KW-0498">Mitosis</keyword>
<evidence type="ECO:0000313" key="10">
    <source>
        <dbReference type="EMBL" id="SMY21514.1"/>
    </source>
</evidence>
<keyword evidence="3" id="KW-0158">Chromosome</keyword>
<sequence length="392" mass="42557">MAASTQTTTALLTEHFRYTPLTLLDDIINTVNELVFRAVNAIEEGFGGTTAEQLGFTLDDSVAKALPSEAARRDALAELKQNEIDNGIVKLESLLNATVDKDFDKFEIYTLRNILAVGHDEEDLANWVRLDHYQGVDIAGAENVPSPEEVQLQRRKLNETAKLNTMLKAEEAKNAAILSQLTTLIGAEAKSQEGDESESPFAFLNSSAQTANAQQLTQDTQYAVNQIPALRRLLDQLKDAMRTIPNTRQMRLDDEDSIEGRRRRYLHNQSRRALERKGIDVEASAGASIATGRKVGRDELEGIEAVAQALAGAENGRSGGAVAKTMLWEMANQFEGSEDGLVEELGTKTAVVGDESKAAMRLSAMAQSLAVGADGSSNLIVCPPICPSIEAR</sequence>
<dbReference type="PANTHER" id="PTHR14527:SF2">
    <property type="entry name" value="PROTEIN MIS12 HOMOLOG"/>
    <property type="match status" value="1"/>
</dbReference>
<gene>
    <name evidence="10" type="ORF">ZT1A5_G2952</name>
</gene>
<name>A0A1Y6LAN2_ZYMTR</name>
<keyword evidence="4" id="KW-0132">Cell division</keyword>
<dbReference type="GO" id="GO:0000070">
    <property type="term" value="P:mitotic sister chromatid segregation"/>
    <property type="evidence" value="ECO:0007669"/>
    <property type="project" value="TreeGrafter"/>
</dbReference>
<evidence type="ECO:0000256" key="6">
    <source>
        <dbReference type="ARBA" id="ARBA00022838"/>
    </source>
</evidence>
<dbReference type="GO" id="GO:0005634">
    <property type="term" value="C:nucleus"/>
    <property type="evidence" value="ECO:0007669"/>
    <property type="project" value="InterPro"/>
</dbReference>
<keyword evidence="8" id="KW-0131">Cell cycle</keyword>
<comment type="subcellular location">
    <subcellularLocation>
        <location evidence="1">Chromosome</location>
        <location evidence="1">Centromere</location>
        <location evidence="1">Kinetochore</location>
    </subcellularLocation>
</comment>
<organism evidence="10 11">
    <name type="scientific">Zymoseptoria tritici ST99CH_1A5</name>
    <dbReference type="NCBI Taxonomy" id="1276529"/>
    <lineage>
        <taxon>Eukaryota</taxon>
        <taxon>Fungi</taxon>
        <taxon>Dikarya</taxon>
        <taxon>Ascomycota</taxon>
        <taxon>Pezizomycotina</taxon>
        <taxon>Dothideomycetes</taxon>
        <taxon>Dothideomycetidae</taxon>
        <taxon>Mycosphaerellales</taxon>
        <taxon>Mycosphaerellaceae</taxon>
        <taxon>Zymoseptoria</taxon>
    </lineage>
</organism>
<dbReference type="GO" id="GO:0051301">
    <property type="term" value="P:cell division"/>
    <property type="evidence" value="ECO:0007669"/>
    <property type="project" value="UniProtKB-KW"/>
</dbReference>
<reference evidence="10 11" key="1">
    <citation type="submission" date="2016-10" db="EMBL/GenBank/DDBJ databases">
        <authorList>
            <person name="Varghese N."/>
        </authorList>
    </citation>
    <scope>NUCLEOTIDE SEQUENCE [LARGE SCALE GENOMIC DNA]</scope>
</reference>
<dbReference type="GO" id="GO:0051382">
    <property type="term" value="P:kinetochore assembly"/>
    <property type="evidence" value="ECO:0007669"/>
    <property type="project" value="TreeGrafter"/>
</dbReference>
<evidence type="ECO:0000256" key="5">
    <source>
        <dbReference type="ARBA" id="ARBA00022776"/>
    </source>
</evidence>
<dbReference type="Proteomes" id="UP000215453">
    <property type="component" value="Chromosome 2"/>
</dbReference>
<keyword evidence="9" id="KW-0137">Centromere</keyword>
<evidence type="ECO:0000256" key="7">
    <source>
        <dbReference type="ARBA" id="ARBA00023054"/>
    </source>
</evidence>
<evidence type="ECO:0008006" key="12">
    <source>
        <dbReference type="Google" id="ProtNLM"/>
    </source>
</evidence>
<proteinExistence type="inferred from homology"/>
<dbReference type="PANTHER" id="PTHR14527">
    <property type="entry name" value="PROTEIN MIS12 HOMOLOG"/>
    <property type="match status" value="1"/>
</dbReference>
<dbReference type="Pfam" id="PF05859">
    <property type="entry name" value="Mis12"/>
    <property type="match status" value="1"/>
</dbReference>
<evidence type="ECO:0000256" key="2">
    <source>
        <dbReference type="ARBA" id="ARBA00008643"/>
    </source>
</evidence>
<dbReference type="InterPro" id="IPR008685">
    <property type="entry name" value="Centromere_Mis12"/>
</dbReference>
<protein>
    <recommendedName>
        <fullName evidence="12">Kinetochore protein Mis12/MTW1</fullName>
    </recommendedName>
</protein>